<accession>K5WGP7</accession>
<dbReference type="CDD" id="cd02440">
    <property type="entry name" value="AdoMet_MTases"/>
    <property type="match status" value="1"/>
</dbReference>
<feature type="domain" description="Methyltransferase" evidence="6">
    <location>
        <begin position="74"/>
        <end position="211"/>
    </location>
</feature>
<evidence type="ECO:0000313" key="8">
    <source>
        <dbReference type="Proteomes" id="UP000008370"/>
    </source>
</evidence>
<evidence type="ECO:0000313" key="7">
    <source>
        <dbReference type="EMBL" id="EKM58274.1"/>
    </source>
</evidence>
<dbReference type="HOGENOM" id="CLU_044783_1_0_1"/>
<dbReference type="InterPro" id="IPR025714">
    <property type="entry name" value="Methyltranfer_dom"/>
</dbReference>
<evidence type="ECO:0000256" key="2">
    <source>
        <dbReference type="ARBA" id="ARBA00022603"/>
    </source>
</evidence>
<comment type="function">
    <text evidence="5">S-adenosyl-L-methionine-dependent protein-lysine N-methyltransferase that mono- and dimethylates elongation factor 1-alpha at 'Lys-316'. May play a role in intracellular transport.</text>
</comment>
<keyword evidence="5" id="KW-0813">Transport</keyword>
<dbReference type="GO" id="GO:0016279">
    <property type="term" value="F:protein-lysine N-methyltransferase activity"/>
    <property type="evidence" value="ECO:0007669"/>
    <property type="project" value="UniProtKB-UniRule"/>
</dbReference>
<proteinExistence type="inferred from homology"/>
<dbReference type="EMBL" id="JH930470">
    <property type="protein sequence ID" value="EKM58274.1"/>
    <property type="molecule type" value="Genomic_DNA"/>
</dbReference>
<dbReference type="OrthoDB" id="10069295at2759"/>
<dbReference type="InterPro" id="IPR026635">
    <property type="entry name" value="Efm4/METTL10"/>
</dbReference>
<dbReference type="PANTHER" id="PTHR12843:SF5">
    <property type="entry name" value="EEF1A LYSINE METHYLTRANSFERASE 2"/>
    <property type="match status" value="1"/>
</dbReference>
<reference evidence="7 8" key="1">
    <citation type="journal article" date="2012" name="BMC Genomics">
        <title>Comparative genomics of the white-rot fungi, Phanerochaete carnosa and P. chrysosporium, to elucidate the genetic basis of the distinct wood types they colonize.</title>
        <authorList>
            <person name="Suzuki H."/>
            <person name="MacDonald J."/>
            <person name="Syed K."/>
            <person name="Salamov A."/>
            <person name="Hori C."/>
            <person name="Aerts A."/>
            <person name="Henrissat B."/>
            <person name="Wiebenga A."/>
            <person name="vanKuyk P.A."/>
            <person name="Barry K."/>
            <person name="Lindquist E."/>
            <person name="LaButti K."/>
            <person name="Lapidus A."/>
            <person name="Lucas S."/>
            <person name="Coutinho P."/>
            <person name="Gong Y."/>
            <person name="Samejima M."/>
            <person name="Mahadevan R."/>
            <person name="Abou-Zaid M."/>
            <person name="de Vries R.P."/>
            <person name="Igarashi K."/>
            <person name="Yadav J.S."/>
            <person name="Grigoriev I.V."/>
            <person name="Master E.R."/>
        </authorList>
    </citation>
    <scope>NUCLEOTIDE SEQUENCE [LARGE SCALE GENOMIC DNA]</scope>
    <source>
        <strain evidence="7 8">HHB-10118-sp</strain>
    </source>
</reference>
<comment type="similarity">
    <text evidence="5">Belongs to the class I-like SAM-binding methyltransferase superfamily. EFM4 family.</text>
</comment>
<dbReference type="GO" id="GO:0005737">
    <property type="term" value="C:cytoplasm"/>
    <property type="evidence" value="ECO:0007669"/>
    <property type="project" value="UniProtKB-SubCell"/>
</dbReference>
<dbReference type="AlphaFoldDB" id="K5WGP7"/>
<dbReference type="InParanoid" id="K5WGP7"/>
<dbReference type="EC" id="2.1.1.-" evidence="5"/>
<dbReference type="FunCoup" id="K5WGP7">
    <property type="interactions" value="436"/>
</dbReference>
<sequence>MSSTSDLNPSKLGTKQHWDDVYATELTNFKEIGDEGEVWYHVSDAYFIRFGEDSVEKMADWAQDYIAKDPAPLILEVGAGNGILLFTLQEAGYNGSHILGIDYSEDAVKLARAVGAHRGDGCENVRFETCDFLKDFPAPLVDIEKVGWDLVLDKGTFDAIALGEKDVEGRSPADGYPSRIGQVVKPGGYFLITSCNFTEDELKAKFTTTGTGLRYHSRVPWPTFSFGGQSGNVYATVAFQKPS</sequence>
<evidence type="ECO:0000259" key="6">
    <source>
        <dbReference type="Pfam" id="PF13847"/>
    </source>
</evidence>
<dbReference type="PANTHER" id="PTHR12843">
    <property type="entry name" value="PROTEIN-LYSINE N-METHYLTRANSFERASE METTL10"/>
    <property type="match status" value="1"/>
</dbReference>
<gene>
    <name evidence="5" type="primary">EFM4</name>
    <name evidence="7" type="ORF">PHACADRAFT_90671</name>
</gene>
<dbReference type="GO" id="GO:0032259">
    <property type="term" value="P:methylation"/>
    <property type="evidence" value="ECO:0007669"/>
    <property type="project" value="UniProtKB-KW"/>
</dbReference>
<keyword evidence="3 5" id="KW-0808">Transferase</keyword>
<keyword evidence="8" id="KW-1185">Reference proteome</keyword>
<keyword evidence="1 5" id="KW-0963">Cytoplasm</keyword>
<dbReference type="InterPro" id="IPR029063">
    <property type="entry name" value="SAM-dependent_MTases_sf"/>
</dbReference>
<keyword evidence="4 5" id="KW-0949">S-adenosyl-L-methionine</keyword>
<dbReference type="Proteomes" id="UP000008370">
    <property type="component" value="Unassembled WGS sequence"/>
</dbReference>
<dbReference type="KEGG" id="pco:PHACADRAFT_90671"/>
<dbReference type="RefSeq" id="XP_007393596.1">
    <property type="nucleotide sequence ID" value="XM_007393534.1"/>
</dbReference>
<name>K5WGP7_PHACS</name>
<comment type="subcellular location">
    <subcellularLocation>
        <location evidence="5">Cytoplasm</location>
    </subcellularLocation>
</comment>
<dbReference type="GO" id="GO:0016192">
    <property type="term" value="P:vesicle-mediated transport"/>
    <property type="evidence" value="ECO:0007669"/>
    <property type="project" value="UniProtKB-UniRule"/>
</dbReference>
<dbReference type="Gene3D" id="3.40.50.150">
    <property type="entry name" value="Vaccinia Virus protein VP39"/>
    <property type="match status" value="1"/>
</dbReference>
<dbReference type="GeneID" id="18920700"/>
<protein>
    <recommendedName>
        <fullName evidence="5">Protein-lysine N-methyltransferase EFM4</fullName>
        <ecNumber evidence="5">2.1.1.-</ecNumber>
    </recommendedName>
    <alternativeName>
        <fullName evidence="5">Elongation factor methyltransferase 4</fullName>
    </alternativeName>
</protein>
<dbReference type="Pfam" id="PF13847">
    <property type="entry name" value="Methyltransf_31"/>
    <property type="match status" value="1"/>
</dbReference>
<evidence type="ECO:0000256" key="3">
    <source>
        <dbReference type="ARBA" id="ARBA00022679"/>
    </source>
</evidence>
<keyword evidence="2 5" id="KW-0489">Methyltransferase</keyword>
<evidence type="ECO:0000256" key="5">
    <source>
        <dbReference type="HAMAP-Rule" id="MF_03188"/>
    </source>
</evidence>
<organism evidence="7 8">
    <name type="scientific">Phanerochaete carnosa (strain HHB-10118-sp)</name>
    <name type="common">White-rot fungus</name>
    <name type="synonym">Peniophora carnosa</name>
    <dbReference type="NCBI Taxonomy" id="650164"/>
    <lineage>
        <taxon>Eukaryota</taxon>
        <taxon>Fungi</taxon>
        <taxon>Dikarya</taxon>
        <taxon>Basidiomycota</taxon>
        <taxon>Agaricomycotina</taxon>
        <taxon>Agaricomycetes</taxon>
        <taxon>Polyporales</taxon>
        <taxon>Phanerochaetaceae</taxon>
        <taxon>Phanerochaete</taxon>
    </lineage>
</organism>
<evidence type="ECO:0000256" key="4">
    <source>
        <dbReference type="ARBA" id="ARBA00022691"/>
    </source>
</evidence>
<dbReference type="STRING" id="650164.K5WGP7"/>
<dbReference type="SUPFAM" id="SSF53335">
    <property type="entry name" value="S-adenosyl-L-methionine-dependent methyltransferases"/>
    <property type="match status" value="1"/>
</dbReference>
<dbReference type="HAMAP" id="MF_03188">
    <property type="entry name" value="Methyltr_EFM4"/>
    <property type="match status" value="1"/>
</dbReference>
<evidence type="ECO:0000256" key="1">
    <source>
        <dbReference type="ARBA" id="ARBA00022490"/>
    </source>
</evidence>